<sequence length="401" mass="45505">MESSGGYNEDMPVEKILDAELSIEPKTETYDNQENTGLSNPAEVEVLREKVYASLESYTKQKYPEHPGSPVCEGCHQPIAERFLLRVQNSLWHERCVKCAACSELLKGTCFLRDSKIYCRQDYKQSCVEVIFPAELVMRAGDAVFHLHCFCCSVCDCWLQKGDQCVLIGDKLLCAQHYQQTLSSITTTDSGQSEDEDDEDEPKLRQTEDRNPKRDLDHKRPKRPRTILTTQQKRAFKASFEVSSKPCRKMKKLARRQQQQQCQTPQDKDDSQTHTTGLSIRGFSAELRSPSSYLSAAGWQKTYSFRIDLRQGLTPPEMPGDHINPYVSVPDLSITSLQSLKKTIPRPCDLQSFPLREQSEWAEVSLQATSRQQRALCQEYAGSGLYAHSETAVKMEEANGV</sequence>
<evidence type="ECO:0000256" key="1">
    <source>
        <dbReference type="ARBA" id="ARBA00004123"/>
    </source>
</evidence>
<evidence type="ECO:0000256" key="8">
    <source>
        <dbReference type="ARBA" id="ARBA00023242"/>
    </source>
</evidence>
<dbReference type="PANTHER" id="PTHR24208">
    <property type="entry name" value="LIM/HOMEOBOX PROTEIN LHX"/>
    <property type="match status" value="1"/>
</dbReference>
<dbReference type="AlphaFoldDB" id="A0A556V631"/>
<evidence type="ECO:0000256" key="5">
    <source>
        <dbReference type="ARBA" id="ARBA00023038"/>
    </source>
</evidence>
<gene>
    <name evidence="12" type="ORF">Baya_13567</name>
</gene>
<keyword evidence="5 9" id="KW-0440">LIM domain</keyword>
<keyword evidence="3" id="KW-0677">Repeat</keyword>
<dbReference type="GO" id="GO:0000981">
    <property type="term" value="F:DNA-binding transcription factor activity, RNA polymerase II-specific"/>
    <property type="evidence" value="ECO:0007669"/>
    <property type="project" value="TreeGrafter"/>
</dbReference>
<evidence type="ECO:0000313" key="13">
    <source>
        <dbReference type="Proteomes" id="UP000319801"/>
    </source>
</evidence>
<protein>
    <submittedName>
        <fullName evidence="12">LIM homeobox transcription factor 1-beta</fullName>
    </submittedName>
</protein>
<name>A0A556V631_BAGYA</name>
<feature type="region of interest" description="Disordered" evidence="10">
    <location>
        <begin position="185"/>
        <end position="276"/>
    </location>
</feature>
<evidence type="ECO:0000256" key="9">
    <source>
        <dbReference type="PROSITE-ProRule" id="PRU00125"/>
    </source>
</evidence>
<evidence type="ECO:0000313" key="12">
    <source>
        <dbReference type="EMBL" id="TSW21792.1"/>
    </source>
</evidence>
<dbReference type="Pfam" id="PF00412">
    <property type="entry name" value="LIM"/>
    <property type="match status" value="2"/>
</dbReference>
<reference evidence="12 13" key="1">
    <citation type="journal article" date="2019" name="Genome Biol. Evol.">
        <title>Whole-Genome Sequencing of the Giant Devil Catfish, Bagarius yarrelli.</title>
        <authorList>
            <person name="Jiang W."/>
            <person name="Lv Y."/>
            <person name="Cheng L."/>
            <person name="Yang K."/>
            <person name="Chao B."/>
            <person name="Wang X."/>
            <person name="Li Y."/>
            <person name="Pan X."/>
            <person name="You X."/>
            <person name="Zhang Y."/>
            <person name="Yang J."/>
            <person name="Li J."/>
            <person name="Zhang X."/>
            <person name="Liu S."/>
            <person name="Sun C."/>
            <person name="Yang J."/>
            <person name="Shi Q."/>
        </authorList>
    </citation>
    <scope>NUCLEOTIDE SEQUENCE [LARGE SCALE GENOMIC DNA]</scope>
    <source>
        <strain evidence="12">JWS20170419001</strain>
        <tissue evidence="12">Muscle</tissue>
    </source>
</reference>
<keyword evidence="13" id="KW-1185">Reference proteome</keyword>
<dbReference type="GO" id="GO:0030182">
    <property type="term" value="P:neuron differentiation"/>
    <property type="evidence" value="ECO:0007669"/>
    <property type="project" value="TreeGrafter"/>
</dbReference>
<comment type="subcellular location">
    <subcellularLocation>
        <location evidence="1">Nucleus</location>
    </subcellularLocation>
</comment>
<feature type="compositionally biased region" description="Acidic residues" evidence="10">
    <location>
        <begin position="192"/>
        <end position="201"/>
    </location>
</feature>
<proteinExistence type="predicted"/>
<dbReference type="InterPro" id="IPR050453">
    <property type="entry name" value="LIM_Homeobox_TF"/>
</dbReference>
<dbReference type="PANTHER" id="PTHR24208:SF88">
    <property type="entry name" value="LIM HOMEOBOX TRANSCRIPTION FACTOR 1-ALPHA"/>
    <property type="match status" value="1"/>
</dbReference>
<dbReference type="PROSITE" id="PS50023">
    <property type="entry name" value="LIM_DOMAIN_2"/>
    <property type="match status" value="1"/>
</dbReference>
<evidence type="ECO:0000256" key="6">
    <source>
        <dbReference type="ARBA" id="ARBA00023125"/>
    </source>
</evidence>
<evidence type="ECO:0000256" key="4">
    <source>
        <dbReference type="ARBA" id="ARBA00022833"/>
    </source>
</evidence>
<feature type="domain" description="LIM zinc-binding" evidence="11">
    <location>
        <begin position="70"/>
        <end position="129"/>
    </location>
</feature>
<dbReference type="Gene3D" id="2.10.110.10">
    <property type="entry name" value="Cysteine Rich Protein"/>
    <property type="match status" value="2"/>
</dbReference>
<feature type="compositionally biased region" description="Basic residues" evidence="10">
    <location>
        <begin position="246"/>
        <end position="255"/>
    </location>
</feature>
<dbReference type="CDD" id="cd09371">
    <property type="entry name" value="LIM1_Lmx1b"/>
    <property type="match status" value="1"/>
</dbReference>
<evidence type="ECO:0000259" key="11">
    <source>
        <dbReference type="PROSITE" id="PS50023"/>
    </source>
</evidence>
<dbReference type="EMBL" id="VCAZ01000131">
    <property type="protein sequence ID" value="TSW21792.1"/>
    <property type="molecule type" value="Genomic_DNA"/>
</dbReference>
<keyword evidence="8" id="KW-0539">Nucleus</keyword>
<dbReference type="SMART" id="SM00132">
    <property type="entry name" value="LIM"/>
    <property type="match status" value="2"/>
</dbReference>
<dbReference type="InterPro" id="IPR001781">
    <property type="entry name" value="Znf_LIM"/>
</dbReference>
<dbReference type="GO" id="GO:0000977">
    <property type="term" value="F:RNA polymerase II transcription regulatory region sequence-specific DNA binding"/>
    <property type="evidence" value="ECO:0007669"/>
    <property type="project" value="TreeGrafter"/>
</dbReference>
<accession>A0A556V631</accession>
<dbReference type="Gene3D" id="1.10.10.60">
    <property type="entry name" value="Homeodomain-like"/>
    <property type="match status" value="1"/>
</dbReference>
<dbReference type="OrthoDB" id="6159439at2759"/>
<keyword evidence="4 9" id="KW-0862">Zinc</keyword>
<evidence type="ECO:0000256" key="3">
    <source>
        <dbReference type="ARBA" id="ARBA00022737"/>
    </source>
</evidence>
<keyword evidence="6 12" id="KW-0238">DNA-binding</keyword>
<dbReference type="GO" id="GO:0005634">
    <property type="term" value="C:nucleus"/>
    <property type="evidence" value="ECO:0007669"/>
    <property type="project" value="UniProtKB-SubCell"/>
</dbReference>
<dbReference type="Proteomes" id="UP000319801">
    <property type="component" value="Unassembled WGS sequence"/>
</dbReference>
<keyword evidence="2 9" id="KW-0479">Metal-binding</keyword>
<evidence type="ECO:0000256" key="2">
    <source>
        <dbReference type="ARBA" id="ARBA00022723"/>
    </source>
</evidence>
<dbReference type="SUPFAM" id="SSF57716">
    <property type="entry name" value="Glucocorticoid receptor-like (DNA-binding domain)"/>
    <property type="match status" value="2"/>
</dbReference>
<keyword evidence="7 12" id="KW-0371">Homeobox</keyword>
<organism evidence="12 13">
    <name type="scientific">Bagarius yarrelli</name>
    <name type="common">Goonch</name>
    <name type="synonym">Bagrus yarrelli</name>
    <dbReference type="NCBI Taxonomy" id="175774"/>
    <lineage>
        <taxon>Eukaryota</taxon>
        <taxon>Metazoa</taxon>
        <taxon>Chordata</taxon>
        <taxon>Craniata</taxon>
        <taxon>Vertebrata</taxon>
        <taxon>Euteleostomi</taxon>
        <taxon>Actinopterygii</taxon>
        <taxon>Neopterygii</taxon>
        <taxon>Teleostei</taxon>
        <taxon>Ostariophysi</taxon>
        <taxon>Siluriformes</taxon>
        <taxon>Sisoridae</taxon>
        <taxon>Sisorinae</taxon>
        <taxon>Bagarius</taxon>
    </lineage>
</organism>
<feature type="compositionally biased region" description="Basic and acidic residues" evidence="10">
    <location>
        <begin position="202"/>
        <end position="218"/>
    </location>
</feature>
<comment type="caution">
    <text evidence="12">The sequence shown here is derived from an EMBL/GenBank/DDBJ whole genome shotgun (WGS) entry which is preliminary data.</text>
</comment>
<dbReference type="GO" id="GO:0046872">
    <property type="term" value="F:metal ion binding"/>
    <property type="evidence" value="ECO:0007669"/>
    <property type="project" value="UniProtKB-KW"/>
</dbReference>
<dbReference type="FunFam" id="2.10.110.10:FF:000006">
    <property type="entry name" value="LIM homeobox transcription factor 1-beta"/>
    <property type="match status" value="1"/>
</dbReference>
<evidence type="ECO:0000256" key="10">
    <source>
        <dbReference type="SAM" id="MobiDB-lite"/>
    </source>
</evidence>
<evidence type="ECO:0000256" key="7">
    <source>
        <dbReference type="ARBA" id="ARBA00023155"/>
    </source>
</evidence>